<proteinExistence type="predicted"/>
<dbReference type="RefSeq" id="WP_285761758.1">
    <property type="nucleotide sequence ID" value="NZ_BSQG01000012.1"/>
</dbReference>
<evidence type="ECO:0000313" key="2">
    <source>
        <dbReference type="EMBL" id="GLU50219.1"/>
    </source>
</evidence>
<evidence type="ECO:0000256" key="1">
    <source>
        <dbReference type="SAM" id="SignalP"/>
    </source>
</evidence>
<comment type="caution">
    <text evidence="2">The sequence shown here is derived from an EMBL/GenBank/DDBJ whole genome shotgun (WGS) entry which is preliminary data.</text>
</comment>
<feature type="chain" id="PRO_5040727134" description="Secreted protein" evidence="1">
    <location>
        <begin position="41"/>
        <end position="98"/>
    </location>
</feature>
<accession>A0A9W6P9R5</accession>
<gene>
    <name evidence="2" type="ORF">Nans01_45700</name>
</gene>
<reference evidence="2" key="1">
    <citation type="submission" date="2023-02" db="EMBL/GenBank/DDBJ databases">
        <title>Nocardiopsis ansamitocini NBRC 112285.</title>
        <authorList>
            <person name="Ichikawa N."/>
            <person name="Sato H."/>
            <person name="Tonouchi N."/>
        </authorList>
    </citation>
    <scope>NUCLEOTIDE SEQUENCE</scope>
    <source>
        <strain evidence="2">NBRC 112285</strain>
    </source>
</reference>
<name>A0A9W6P9R5_9ACTN</name>
<keyword evidence="3" id="KW-1185">Reference proteome</keyword>
<organism evidence="2 3">
    <name type="scientific">Nocardiopsis ansamitocini</name>
    <dbReference type="NCBI Taxonomy" id="1670832"/>
    <lineage>
        <taxon>Bacteria</taxon>
        <taxon>Bacillati</taxon>
        <taxon>Actinomycetota</taxon>
        <taxon>Actinomycetes</taxon>
        <taxon>Streptosporangiales</taxon>
        <taxon>Nocardiopsidaceae</taxon>
        <taxon>Nocardiopsis</taxon>
    </lineage>
</organism>
<protein>
    <recommendedName>
        <fullName evidence="4">Secreted protein</fullName>
    </recommendedName>
</protein>
<sequence length="98" mass="9872">MGYSQLGNIMEDLVQRLIATALTACATAGALALTAAPVAAAPFADGLPQGDRVAIAKCSSGDGEIKEAEEVAVCINGNYDPEQAQQVLGSLGSLFGGF</sequence>
<keyword evidence="1" id="KW-0732">Signal</keyword>
<evidence type="ECO:0000313" key="3">
    <source>
        <dbReference type="Proteomes" id="UP001165092"/>
    </source>
</evidence>
<evidence type="ECO:0008006" key="4">
    <source>
        <dbReference type="Google" id="ProtNLM"/>
    </source>
</evidence>
<dbReference type="AlphaFoldDB" id="A0A9W6P9R5"/>
<feature type="signal peptide" evidence="1">
    <location>
        <begin position="1"/>
        <end position="40"/>
    </location>
</feature>
<dbReference type="EMBL" id="BSQG01000012">
    <property type="protein sequence ID" value="GLU50219.1"/>
    <property type="molecule type" value="Genomic_DNA"/>
</dbReference>
<dbReference type="Proteomes" id="UP001165092">
    <property type="component" value="Unassembled WGS sequence"/>
</dbReference>